<evidence type="ECO:0000313" key="1">
    <source>
        <dbReference type="EMBL" id="CAI3925562.1"/>
    </source>
</evidence>
<gene>
    <name evidence="1" type="ORF">R53529_LOCUS205</name>
    <name evidence="2" type="ORF">R53530_LOCUS896</name>
</gene>
<dbReference type="Proteomes" id="UP001154259">
    <property type="component" value="Unassembled WGS sequence"/>
</dbReference>
<dbReference type="EMBL" id="CAMXCM010000001">
    <property type="protein sequence ID" value="CAI3935253.1"/>
    <property type="molecule type" value="Genomic_DNA"/>
</dbReference>
<evidence type="ECO:0000313" key="2">
    <source>
        <dbReference type="EMBL" id="CAI3935253.1"/>
    </source>
</evidence>
<proteinExistence type="predicted"/>
<dbReference type="AlphaFoldDB" id="A0A9W4TNP3"/>
<comment type="caution">
    <text evidence="2">The sequence shown here is derived from an EMBL/GenBank/DDBJ whole genome shotgun (WGS) entry which is preliminary data.</text>
</comment>
<keyword evidence="4" id="KW-1185">Reference proteome</keyword>
<protein>
    <submittedName>
        <fullName evidence="2">Uncharacterized protein</fullName>
    </submittedName>
</protein>
<dbReference type="EMBL" id="CAMXCS010000001">
    <property type="protein sequence ID" value="CAI3925562.1"/>
    <property type="molecule type" value="Genomic_DNA"/>
</dbReference>
<name>A0A9W4TNP3_9PROT</name>
<reference evidence="2" key="1">
    <citation type="submission" date="2022-10" db="EMBL/GenBank/DDBJ databases">
        <authorList>
            <person name="Botero Cardona J."/>
        </authorList>
    </citation>
    <scope>NUCLEOTIDE SEQUENCE</scope>
    <source>
        <strain evidence="2">LMG 31819</strain>
        <strain evidence="1">R-53529</strain>
    </source>
</reference>
<evidence type="ECO:0000313" key="4">
    <source>
        <dbReference type="Proteomes" id="UP001154259"/>
    </source>
</evidence>
<dbReference type="Proteomes" id="UP001154255">
    <property type="component" value="Unassembled WGS sequence"/>
</dbReference>
<organism evidence="2 3">
    <name type="scientific">Commensalibacter communis</name>
    <dbReference type="NCBI Taxonomy" id="2972786"/>
    <lineage>
        <taxon>Bacteria</taxon>
        <taxon>Pseudomonadati</taxon>
        <taxon>Pseudomonadota</taxon>
        <taxon>Alphaproteobacteria</taxon>
        <taxon>Acetobacterales</taxon>
        <taxon>Acetobacteraceae</taxon>
    </lineage>
</organism>
<evidence type="ECO:0000313" key="3">
    <source>
        <dbReference type="Proteomes" id="UP001154255"/>
    </source>
</evidence>
<sequence length="189" mass="21268">MMMCVMVKVSLEFSNDKLNGIWVMLKKLILATGIFIGSVTVHATEPVYQLDGKEGNWSAFHYTDEQTKKSTACFALSNDLLLGFKSNHEGVGLLLWDKQGTLVPKTNSKAAITVGKQHFIFTLQAMDKNMSMNRLSETDFKRLLRALSYGQIAFLEYQKAPVSMVDLSGLPNMLAKFHQCVEKAQFKDY</sequence>
<accession>A0A9W4TNP3</accession>